<dbReference type="InParanoid" id="A0A3Q7EMY7"/>
<accession>A0A3Q7EMY7</accession>
<sequence>MSLSLEPSASMKSLLPLFLAVPWYDTSGKIRPETWADMTSDLQAHHCRHHFVIMSRITY</sequence>
<dbReference type="Proteomes" id="UP000004994">
    <property type="component" value="Chromosome 1"/>
</dbReference>
<name>A0A3Q7EMY7_SOLLC</name>
<protein>
    <submittedName>
        <fullName evidence="1">Uncharacterized protein</fullName>
    </submittedName>
</protein>
<reference evidence="1" key="2">
    <citation type="submission" date="2019-01" db="UniProtKB">
        <authorList>
            <consortium name="EnsemblPlants"/>
        </authorList>
    </citation>
    <scope>IDENTIFICATION</scope>
    <source>
        <strain evidence="1">cv. Heinz 1706</strain>
    </source>
</reference>
<reference evidence="1" key="1">
    <citation type="journal article" date="2012" name="Nature">
        <title>The tomato genome sequence provides insights into fleshy fruit evolution.</title>
        <authorList>
            <consortium name="Tomato Genome Consortium"/>
        </authorList>
    </citation>
    <scope>NUCLEOTIDE SEQUENCE [LARGE SCALE GENOMIC DNA]</scope>
    <source>
        <strain evidence="1">cv. Heinz 1706</strain>
    </source>
</reference>
<organism evidence="1">
    <name type="scientific">Solanum lycopersicum</name>
    <name type="common">Tomato</name>
    <name type="synonym">Lycopersicon esculentum</name>
    <dbReference type="NCBI Taxonomy" id="4081"/>
    <lineage>
        <taxon>Eukaryota</taxon>
        <taxon>Viridiplantae</taxon>
        <taxon>Streptophyta</taxon>
        <taxon>Embryophyta</taxon>
        <taxon>Tracheophyta</taxon>
        <taxon>Spermatophyta</taxon>
        <taxon>Magnoliopsida</taxon>
        <taxon>eudicotyledons</taxon>
        <taxon>Gunneridae</taxon>
        <taxon>Pentapetalae</taxon>
        <taxon>asterids</taxon>
        <taxon>lamiids</taxon>
        <taxon>Solanales</taxon>
        <taxon>Solanaceae</taxon>
        <taxon>Solanoideae</taxon>
        <taxon>Solaneae</taxon>
        <taxon>Solanum</taxon>
        <taxon>Solanum subgen. Lycopersicon</taxon>
    </lineage>
</organism>
<proteinExistence type="predicted"/>
<keyword evidence="2" id="KW-1185">Reference proteome</keyword>
<dbReference type="EnsemblPlants" id="Solyc01g098525.1.1">
    <property type="protein sequence ID" value="Solyc01g098525.1.1"/>
    <property type="gene ID" value="Solyc01g098525.1"/>
</dbReference>
<dbReference type="AlphaFoldDB" id="A0A3Q7EMY7"/>
<dbReference type="Gramene" id="Solyc01g098525.1.1">
    <property type="protein sequence ID" value="Solyc01g098525.1.1"/>
    <property type="gene ID" value="Solyc01g098525.1"/>
</dbReference>
<evidence type="ECO:0000313" key="1">
    <source>
        <dbReference type="EnsemblPlants" id="Solyc01g098525.1.1"/>
    </source>
</evidence>
<evidence type="ECO:0000313" key="2">
    <source>
        <dbReference type="Proteomes" id="UP000004994"/>
    </source>
</evidence>